<name>A0A832XID0_9ARCH</name>
<dbReference type="Gene3D" id="1.10.10.10">
    <property type="entry name" value="Winged helix-like DNA-binding domain superfamily/Winged helix DNA-binding domain"/>
    <property type="match status" value="1"/>
</dbReference>
<dbReference type="Proteomes" id="UP000646946">
    <property type="component" value="Unassembled WGS sequence"/>
</dbReference>
<protein>
    <recommendedName>
        <fullName evidence="3">Transcriptional regulator</fullName>
    </recommendedName>
</protein>
<evidence type="ECO:0000313" key="1">
    <source>
        <dbReference type="EMBL" id="HIK00591.1"/>
    </source>
</evidence>
<dbReference type="EMBL" id="DVAB01000029">
    <property type="protein sequence ID" value="HIK00591.1"/>
    <property type="molecule type" value="Genomic_DNA"/>
</dbReference>
<gene>
    <name evidence="1" type="ORF">H1016_03560</name>
</gene>
<evidence type="ECO:0008006" key="3">
    <source>
        <dbReference type="Google" id="ProtNLM"/>
    </source>
</evidence>
<evidence type="ECO:0000313" key="2">
    <source>
        <dbReference type="Proteomes" id="UP000646946"/>
    </source>
</evidence>
<accession>A0A832XID0</accession>
<reference evidence="1 2" key="1">
    <citation type="journal article" name="Nat. Commun.">
        <title>Undinarchaeota illuminate DPANN phylogeny and the impact of gene transfer on archaeal evolution.</title>
        <authorList>
            <person name="Dombrowski N."/>
            <person name="Williams T.A."/>
            <person name="Sun J."/>
            <person name="Woodcroft B.J."/>
            <person name="Lee J.H."/>
            <person name="Minh B.Q."/>
            <person name="Rinke C."/>
            <person name="Spang A."/>
        </authorList>
    </citation>
    <scope>NUCLEOTIDE SEQUENCE [LARGE SCALE GENOMIC DNA]</scope>
    <source>
        <strain evidence="1">MAG_bin1129</strain>
    </source>
</reference>
<keyword evidence="2" id="KW-1185">Reference proteome</keyword>
<sequence length="68" mass="7609">MPADSIPTVKEVEDFIKKSPQGVSIQDVAREFKISRYESVYLLGQLIGAGKIGVRQIGPVKLHYHIEK</sequence>
<dbReference type="InterPro" id="IPR036388">
    <property type="entry name" value="WH-like_DNA-bd_sf"/>
</dbReference>
<organism evidence="1 2">
    <name type="scientific">Candidatus Naiadarchaeum limnaeum</name>
    <dbReference type="NCBI Taxonomy" id="2756139"/>
    <lineage>
        <taxon>Archaea</taxon>
        <taxon>Candidatus Undinarchaeota</taxon>
        <taxon>Candidatus Undinarchaeia</taxon>
        <taxon>Candidatus Naiadarchaeales</taxon>
        <taxon>Candidatus Naiadarchaeaceae</taxon>
        <taxon>Candidatus Naiadarchaeum</taxon>
    </lineage>
</organism>
<comment type="caution">
    <text evidence="1">The sequence shown here is derived from an EMBL/GenBank/DDBJ whole genome shotgun (WGS) entry which is preliminary data.</text>
</comment>
<proteinExistence type="predicted"/>
<dbReference type="AlphaFoldDB" id="A0A832XID0"/>